<dbReference type="Pfam" id="PF11258">
    <property type="entry name" value="DUF3048"/>
    <property type="match status" value="1"/>
</dbReference>
<evidence type="ECO:0000256" key="2">
    <source>
        <dbReference type="SAM" id="Phobius"/>
    </source>
</evidence>
<dbReference type="EMBL" id="MHOD01000014">
    <property type="protein sequence ID" value="OGZ58118.1"/>
    <property type="molecule type" value="Genomic_DNA"/>
</dbReference>
<comment type="caution">
    <text evidence="5">The sequence shown here is derived from an EMBL/GenBank/DDBJ whole genome shotgun (WGS) entry which is preliminary data.</text>
</comment>
<protein>
    <recommendedName>
        <fullName evidence="7">Lipoprotein YerB</fullName>
    </recommendedName>
</protein>
<dbReference type="AlphaFoldDB" id="A0A1G2H861"/>
<proteinExistence type="predicted"/>
<evidence type="ECO:0000313" key="6">
    <source>
        <dbReference type="Proteomes" id="UP000177932"/>
    </source>
</evidence>
<feature type="domain" description="DUF3048" evidence="3">
    <location>
        <begin position="75"/>
        <end position="208"/>
    </location>
</feature>
<dbReference type="InterPro" id="IPR021416">
    <property type="entry name" value="DUF3048_N"/>
</dbReference>
<dbReference type="Gene3D" id="3.50.90.10">
    <property type="entry name" value="YerB-like"/>
    <property type="match status" value="1"/>
</dbReference>
<dbReference type="InterPro" id="IPR023158">
    <property type="entry name" value="YerB-like_sf"/>
</dbReference>
<sequence>MKPYINKQNILVFACFCLLFITGVFYFAFTNDFGYRTTTIIGRDSTDTEKEQLESNENSGKSFKSPPNTISGTECENYNRRPFAVMIAEDAEARDLSGIGSADLVIEMPVVTGSITRMMALFVCENVKEIGSVRSARHDFVPLALGYDAILAHWGGSNMALAETDKIDNLDAMVNYYDSFYRKKWIPAPHNGFTDTGRLTNAASKLGYRLVSEFSGYKFLENPESLQSSNVSDGGEVSNPKQAQNKKLSIGYRSPYDVMYDYDYKTNSYLRWRDGKKEIDTLTGSQVEVKNIAVMRAASRQIGDGYNDVDVIGNGKAVVYRNGDEIEGTWVKKTDTDVLKFYNKEGMEVEFVKGKIWVNVAELNTRVVYE</sequence>
<gene>
    <name evidence="5" type="ORF">A2827_02745</name>
</gene>
<evidence type="ECO:0008006" key="7">
    <source>
        <dbReference type="Google" id="ProtNLM"/>
    </source>
</evidence>
<dbReference type="STRING" id="1802158.A2827_02745"/>
<evidence type="ECO:0000259" key="3">
    <source>
        <dbReference type="Pfam" id="PF11258"/>
    </source>
</evidence>
<evidence type="ECO:0000313" key="5">
    <source>
        <dbReference type="EMBL" id="OGZ58118.1"/>
    </source>
</evidence>
<feature type="region of interest" description="Disordered" evidence="1">
    <location>
        <begin position="46"/>
        <end position="71"/>
    </location>
</feature>
<reference evidence="5 6" key="1">
    <citation type="journal article" date="2016" name="Nat. Commun.">
        <title>Thousands of microbial genomes shed light on interconnected biogeochemical processes in an aquifer system.</title>
        <authorList>
            <person name="Anantharaman K."/>
            <person name="Brown C.T."/>
            <person name="Hug L.A."/>
            <person name="Sharon I."/>
            <person name="Castelle C.J."/>
            <person name="Probst A.J."/>
            <person name="Thomas B.C."/>
            <person name="Singh A."/>
            <person name="Wilkins M.J."/>
            <person name="Karaoz U."/>
            <person name="Brodie E.L."/>
            <person name="Williams K.H."/>
            <person name="Hubbard S.S."/>
            <person name="Banfield J.F."/>
        </authorList>
    </citation>
    <scope>NUCLEOTIDE SEQUENCE [LARGE SCALE GENOMIC DNA]</scope>
</reference>
<feature type="compositionally biased region" description="Polar residues" evidence="1">
    <location>
        <begin position="55"/>
        <end position="71"/>
    </location>
</feature>
<keyword evidence="2" id="KW-0812">Transmembrane</keyword>
<dbReference type="SUPFAM" id="SSF159774">
    <property type="entry name" value="YerB-like"/>
    <property type="match status" value="1"/>
</dbReference>
<name>A0A1G2H861_9BACT</name>
<keyword evidence="2" id="KW-1133">Transmembrane helix</keyword>
<dbReference type="Proteomes" id="UP000177932">
    <property type="component" value="Unassembled WGS sequence"/>
</dbReference>
<dbReference type="Pfam" id="PF17479">
    <property type="entry name" value="DUF3048_C"/>
    <property type="match status" value="1"/>
</dbReference>
<organism evidence="5 6">
    <name type="scientific">Candidatus Spechtbacteria bacterium RIFCSPHIGHO2_01_FULL_43_30</name>
    <dbReference type="NCBI Taxonomy" id="1802158"/>
    <lineage>
        <taxon>Bacteria</taxon>
        <taxon>Candidatus Spechtiibacteriota</taxon>
    </lineage>
</organism>
<feature type="domain" description="DUF3048" evidence="4">
    <location>
        <begin position="252"/>
        <end position="358"/>
    </location>
</feature>
<feature type="transmembrane region" description="Helical" evidence="2">
    <location>
        <begin position="9"/>
        <end position="29"/>
    </location>
</feature>
<evidence type="ECO:0000256" key="1">
    <source>
        <dbReference type="SAM" id="MobiDB-lite"/>
    </source>
</evidence>
<evidence type="ECO:0000259" key="4">
    <source>
        <dbReference type="Pfam" id="PF17479"/>
    </source>
</evidence>
<dbReference type="InterPro" id="IPR035328">
    <property type="entry name" value="DUF3048_C"/>
</dbReference>
<keyword evidence="2" id="KW-0472">Membrane</keyword>
<accession>A0A1G2H861</accession>